<name>A0A5C7B796_9FLAO</name>
<dbReference type="EMBL" id="VOSB01000026">
    <property type="protein sequence ID" value="TXE15691.1"/>
    <property type="molecule type" value="Genomic_DNA"/>
</dbReference>
<dbReference type="AlphaFoldDB" id="A0A5C7B796"/>
<dbReference type="STRING" id="1123037.GCA_000425305_03269"/>
<organism evidence="1 2">
    <name type="scientific">Psychroserpens burtonensis</name>
    <dbReference type="NCBI Taxonomy" id="49278"/>
    <lineage>
        <taxon>Bacteria</taxon>
        <taxon>Pseudomonadati</taxon>
        <taxon>Bacteroidota</taxon>
        <taxon>Flavobacteriia</taxon>
        <taxon>Flavobacteriales</taxon>
        <taxon>Flavobacteriaceae</taxon>
        <taxon>Psychroserpens</taxon>
    </lineage>
</organism>
<reference evidence="1 2" key="1">
    <citation type="submission" date="2019-08" db="EMBL/GenBank/DDBJ databases">
        <title>Genome of Psychroserpens burtonensis ACAM 167.</title>
        <authorList>
            <person name="Bowman J.P."/>
        </authorList>
    </citation>
    <scope>NUCLEOTIDE SEQUENCE [LARGE SCALE GENOMIC DNA]</scope>
    <source>
        <strain evidence="1 2">ACAM 167</strain>
    </source>
</reference>
<comment type="caution">
    <text evidence="1">The sequence shown here is derived from an EMBL/GenBank/DDBJ whole genome shotgun (WGS) entry which is preliminary data.</text>
</comment>
<sequence length="294" mass="33415">MPHILKNKNLEIHIDGPLENYKGSRFDWTGKIVSVKFQNMQLAGLESPTNDNEHYLGKGFYNEFGIDDALGFEETPIGGWFHKIGVGLLKKEDNKYHISKTYAVKPAEFKITSEANTLLIQCTSEIINGFGYILKKDIELKDAGFTIRYRLENTGEKDIITDEYVHNFTAFNKEGTGSNYTLKFPFQLQPALFEETVNPEGKVAIGQNDITFKSALKQEFFFSNLSGDDSVDAQWELEDLDCKIGISETGNFKTNKVNVWGAPHVLCPELFFKIALKFGEATEWSRQYKVYNLS</sequence>
<dbReference type="OrthoDB" id="5621785at2"/>
<dbReference type="RefSeq" id="WP_028872947.1">
    <property type="nucleotide sequence ID" value="NZ_VOSB01000026.1"/>
</dbReference>
<keyword evidence="2" id="KW-1185">Reference proteome</keyword>
<gene>
    <name evidence="1" type="ORF">ES692_15535</name>
</gene>
<accession>A0A5C7B796</accession>
<evidence type="ECO:0000313" key="1">
    <source>
        <dbReference type="EMBL" id="TXE15691.1"/>
    </source>
</evidence>
<proteinExistence type="predicted"/>
<protein>
    <submittedName>
        <fullName evidence="1">Uncharacterized protein</fullName>
    </submittedName>
</protein>
<dbReference type="Proteomes" id="UP000321938">
    <property type="component" value="Unassembled WGS sequence"/>
</dbReference>
<evidence type="ECO:0000313" key="2">
    <source>
        <dbReference type="Proteomes" id="UP000321938"/>
    </source>
</evidence>